<keyword evidence="2" id="KW-1185">Reference proteome</keyword>
<organism evidence="1 2">
    <name type="scientific">Pangasius djambal</name>
    <dbReference type="NCBI Taxonomy" id="1691987"/>
    <lineage>
        <taxon>Eukaryota</taxon>
        <taxon>Metazoa</taxon>
        <taxon>Chordata</taxon>
        <taxon>Craniata</taxon>
        <taxon>Vertebrata</taxon>
        <taxon>Euteleostomi</taxon>
        <taxon>Actinopterygii</taxon>
        <taxon>Neopterygii</taxon>
        <taxon>Teleostei</taxon>
        <taxon>Ostariophysi</taxon>
        <taxon>Siluriformes</taxon>
        <taxon>Pangasiidae</taxon>
        <taxon>Pangasius</taxon>
    </lineage>
</organism>
<dbReference type="EMBL" id="CM040991">
    <property type="protein sequence ID" value="MCJ8742823.1"/>
    <property type="molecule type" value="Genomic_DNA"/>
</dbReference>
<name>A0ACC5Z5C8_9TELE</name>
<sequence>MLKHKLSFKWFGSLGNLSFRRKSDAAKESSQKDDLAPIDDEEMRPRCPSYARSSEMYTHMGTMPRPKKKKDKSIKAKSQDQKSLKNKTKTKSSPLGRSQSMRCSDYVIESPLLSALNGKALSSLHGNNVDNKLTPEQQKAESKEEPEAVSTEQSHKDPDNAHSKPAEDPDPPPDALQEKPALPRKSSLSVKTAVDLQEENTSAVSQHHQEKEEEERKTSPVPER</sequence>
<evidence type="ECO:0000313" key="1">
    <source>
        <dbReference type="EMBL" id="MCJ8742823.1"/>
    </source>
</evidence>
<comment type="caution">
    <text evidence="1">The sequence shown here is derived from an EMBL/GenBank/DDBJ whole genome shotgun (WGS) entry which is preliminary data.</text>
</comment>
<protein>
    <submittedName>
        <fullName evidence="1">Uncharacterized protein</fullName>
    </submittedName>
</protein>
<evidence type="ECO:0000313" key="2">
    <source>
        <dbReference type="Proteomes" id="UP000830395"/>
    </source>
</evidence>
<accession>A0ACC5Z5C8</accession>
<reference evidence="1" key="1">
    <citation type="submission" date="2020-02" db="EMBL/GenBank/DDBJ databases">
        <title>Genome sequencing of the panga catfish, Pangasius djambal.</title>
        <authorList>
            <person name="Wen M."/>
            <person name="Zahm M."/>
            <person name="Roques C."/>
            <person name="Cabau C."/>
            <person name="Klopp C."/>
            <person name="Donnadieu C."/>
            <person name="Jouanno E."/>
            <person name="Avarre J.-C."/>
            <person name="Campet M."/>
            <person name="Ha T."/>
            <person name="Dugue R."/>
            <person name="Lampietro C."/>
            <person name="Louis A."/>
            <person name="Herpin A."/>
            <person name="Echchiki A."/>
            <person name="Berthelot C."/>
            <person name="Parey E."/>
            <person name="Roest-Crollius H."/>
            <person name="Braasch I."/>
            <person name="Postlethwait J.H."/>
            <person name="Bobe J."/>
            <person name="Montfort J."/>
            <person name="Bouchez O."/>
            <person name="Begum T."/>
            <person name="Schartl M."/>
            <person name="Gustiano R."/>
            <person name="Guiguen Y."/>
        </authorList>
    </citation>
    <scope>NUCLEOTIDE SEQUENCE</scope>
    <source>
        <strain evidence="1">Pdj_M5554</strain>
    </source>
</reference>
<dbReference type="Proteomes" id="UP000830395">
    <property type="component" value="Chromosome 17"/>
</dbReference>
<proteinExistence type="predicted"/>
<gene>
    <name evidence="1" type="ORF">PDJAM_G00086760</name>
</gene>